<dbReference type="GeneID" id="117362363"/>
<dbReference type="AlphaFoldDB" id="A0A6P8R359"/>
<dbReference type="InterPro" id="IPR052775">
    <property type="entry name" value="IUN_hydrolase"/>
</dbReference>
<evidence type="ECO:0000313" key="4">
    <source>
        <dbReference type="RefSeq" id="XP_033804527.1"/>
    </source>
</evidence>
<dbReference type="OrthoDB" id="432381at2759"/>
<feature type="domain" description="Inosine/uridine-preferring nucleoside hydrolase" evidence="2">
    <location>
        <begin position="28"/>
        <end position="321"/>
    </location>
</feature>
<dbReference type="Gene3D" id="3.90.245.10">
    <property type="entry name" value="Ribonucleoside hydrolase-like"/>
    <property type="match status" value="1"/>
</dbReference>
<dbReference type="InParanoid" id="A0A6P8R359"/>
<dbReference type="InterPro" id="IPR001910">
    <property type="entry name" value="Inosine/uridine_hydrolase_dom"/>
</dbReference>
<dbReference type="Pfam" id="PF01156">
    <property type="entry name" value="IU_nuc_hydro"/>
    <property type="match status" value="1"/>
</dbReference>
<evidence type="ECO:0000256" key="1">
    <source>
        <dbReference type="ARBA" id="ARBA00009176"/>
    </source>
</evidence>
<evidence type="ECO:0000313" key="3">
    <source>
        <dbReference type="Proteomes" id="UP000515159"/>
    </source>
</evidence>
<keyword evidence="3" id="KW-1185">Reference proteome</keyword>
<protein>
    <submittedName>
        <fullName evidence="4">LOW QUALITY PROTEIN: inosine-uridine preferring nucleoside hydrolase-like</fullName>
    </submittedName>
</protein>
<dbReference type="InterPro" id="IPR036452">
    <property type="entry name" value="Ribo_hydro-like"/>
</dbReference>
<gene>
    <name evidence="4" type="primary">LOC117362363</name>
</gene>
<proteinExistence type="inferred from homology"/>
<dbReference type="Proteomes" id="UP000515159">
    <property type="component" value="Chromosome 6"/>
</dbReference>
<accession>A0A6P8R359</accession>
<dbReference type="RefSeq" id="XP_033804527.1">
    <property type="nucleotide sequence ID" value="XM_033948636.1"/>
</dbReference>
<comment type="similarity">
    <text evidence="1">Belongs to the IUNH family.</text>
</comment>
<dbReference type="CDD" id="cd02649">
    <property type="entry name" value="nuc_hydro_CeIAG"/>
    <property type="match status" value="1"/>
</dbReference>
<organism evidence="3 4">
    <name type="scientific">Geotrypetes seraphini</name>
    <name type="common">Gaboon caecilian</name>
    <name type="synonym">Caecilia seraphini</name>
    <dbReference type="NCBI Taxonomy" id="260995"/>
    <lineage>
        <taxon>Eukaryota</taxon>
        <taxon>Metazoa</taxon>
        <taxon>Chordata</taxon>
        <taxon>Craniata</taxon>
        <taxon>Vertebrata</taxon>
        <taxon>Euteleostomi</taxon>
        <taxon>Amphibia</taxon>
        <taxon>Gymnophiona</taxon>
        <taxon>Geotrypetes</taxon>
    </lineage>
</organism>
<dbReference type="GO" id="GO:0016799">
    <property type="term" value="F:hydrolase activity, hydrolyzing N-glycosyl compounds"/>
    <property type="evidence" value="ECO:0007669"/>
    <property type="project" value="InterPro"/>
</dbReference>
<reference evidence="4" key="1">
    <citation type="submission" date="2025-08" db="UniProtKB">
        <authorList>
            <consortium name="RefSeq"/>
        </authorList>
    </citation>
    <scope>IDENTIFICATION</scope>
</reference>
<dbReference type="KEGG" id="gsh:117362363"/>
<dbReference type="PANTHER" id="PTHR46190:SF1">
    <property type="entry name" value="SI:CH211-201H21.5"/>
    <property type="match status" value="1"/>
</dbReference>
<evidence type="ECO:0000259" key="2">
    <source>
        <dbReference type="Pfam" id="PF01156"/>
    </source>
</evidence>
<name>A0A6P8R359_GEOSA</name>
<sequence>MSEKERDQGRGECATAVKQYKMAKKLLLVDVDCGVDDAQAIMMALASPNVEILGITCCFGNASIENVCRNVLRILSVCDRTEIPVFRGASDSLLGESSHSFLHFGRDGLGDVPDPDSPGLENLQGENAVQALLRIVSEHVGQISLVATGPLTNLALAVKLDPTFPQKLKHLYIMGGNMDGTGNRTVCAEFNFSLDPEAAYIVLNQFSCPTYIATLQFTYNNSLSMDFFEALVNQNTLKAQFMKKITSQWSHNKSAFVSYDSYAMAAAIDESVITENLRCGVTVELSGQLTRGMLVLDMNDDKKKKNKVFLMKSCDLEKFKKMLMLALQ</sequence>
<dbReference type="SUPFAM" id="SSF53590">
    <property type="entry name" value="Nucleoside hydrolase"/>
    <property type="match status" value="1"/>
</dbReference>
<dbReference type="PANTHER" id="PTHR46190">
    <property type="entry name" value="SI:CH211-201H21.5-RELATED"/>
    <property type="match status" value="1"/>
</dbReference>